<dbReference type="KEGG" id="crq:GCK72_015954"/>
<evidence type="ECO:0000313" key="2">
    <source>
        <dbReference type="Proteomes" id="UP000483820"/>
    </source>
</evidence>
<dbReference type="Proteomes" id="UP000483820">
    <property type="component" value="Chromosome IV"/>
</dbReference>
<accession>A0A6A5GWD5</accession>
<dbReference type="RefSeq" id="XP_053586003.1">
    <property type="nucleotide sequence ID" value="XM_053731231.1"/>
</dbReference>
<dbReference type="GeneID" id="78776209"/>
<comment type="caution">
    <text evidence="1">The sequence shown here is derived from an EMBL/GenBank/DDBJ whole genome shotgun (WGS) entry which is preliminary data.</text>
</comment>
<protein>
    <submittedName>
        <fullName evidence="1">Uncharacterized protein</fullName>
    </submittedName>
</protein>
<organism evidence="1 2">
    <name type="scientific">Caenorhabditis remanei</name>
    <name type="common">Caenorhabditis vulgaris</name>
    <dbReference type="NCBI Taxonomy" id="31234"/>
    <lineage>
        <taxon>Eukaryota</taxon>
        <taxon>Metazoa</taxon>
        <taxon>Ecdysozoa</taxon>
        <taxon>Nematoda</taxon>
        <taxon>Chromadorea</taxon>
        <taxon>Rhabditida</taxon>
        <taxon>Rhabditina</taxon>
        <taxon>Rhabditomorpha</taxon>
        <taxon>Rhabditoidea</taxon>
        <taxon>Rhabditidae</taxon>
        <taxon>Peloderinae</taxon>
        <taxon>Caenorhabditis</taxon>
    </lineage>
</organism>
<dbReference type="EMBL" id="WUAV01000004">
    <property type="protein sequence ID" value="KAF1759487.1"/>
    <property type="molecule type" value="Genomic_DNA"/>
</dbReference>
<dbReference type="AlphaFoldDB" id="A0A6A5GWD5"/>
<proteinExistence type="predicted"/>
<sequence>MWGSSFSLSVVDKFVFREIVDNNVHETLDSLNVSLLCHKYELDQVTTLNIISLNGARATYKIVVKTKQPAIFETLVTDNETGNLEFGEIERGDRYGTSTYCTKKTHYTALCYCKE</sequence>
<reference evidence="1 2" key="1">
    <citation type="submission" date="2019-12" db="EMBL/GenBank/DDBJ databases">
        <title>Chromosome-level assembly of the Caenorhabditis remanei genome.</title>
        <authorList>
            <person name="Teterina A.A."/>
            <person name="Willis J.H."/>
            <person name="Phillips P.C."/>
        </authorList>
    </citation>
    <scope>NUCLEOTIDE SEQUENCE [LARGE SCALE GENOMIC DNA]</scope>
    <source>
        <strain evidence="1 2">PX506</strain>
        <tissue evidence="1">Whole organism</tissue>
    </source>
</reference>
<gene>
    <name evidence="1" type="ORF">GCK72_015954</name>
</gene>
<name>A0A6A5GWD5_CAERE</name>
<evidence type="ECO:0000313" key="1">
    <source>
        <dbReference type="EMBL" id="KAF1759487.1"/>
    </source>
</evidence>
<dbReference type="CTD" id="78776209"/>